<sequence length="1309" mass="138917">MSRSCFGEGLEVVAGRGRLDLKGSVEAALLKSEDGIVFDMEREKEQGGAATGGDGGIEPEVRKTRTSRLFSPPPAYADPLARQHRLSGEDRSDGDVGGTHSPTPRRSGWTLSLATTSATKPPPPPTLLDIRDFETVAELVAQPPAETPLAVDHPISMINDVAVRKSVESAPLIIADAGRRAAGADVQTPLRNAGVRPMDVETVADPSASLVTAEAIDDPIPMSIDVAIRTSVESALRPSADAGRRAADADVQMPPLDAGVRPLNVEFVAERSASLETAELPLAADHPIPMSIDVPVETSVESAPRPTAEQAAEVGVQMPPADAVVCSMDIDIDMDVREAEPAETSRSQPELPRDSTPSVEEPASCLGVGGGETAVGLDIGIEDKVMNKEQGGSVAPVEDASDDDRMEREVGAAPETHPLTSEHSGSDGMSAPSLEPAVSPDVGADAPSSSNTFPPTILPTTSLPWLVPDVAEPWIATIHRIKDLITRAADADTMEDAGGKYVRPSLAHRVRFAGVPALHAARAAAPSATNPETQQSMLALLNDDEWDVGRALGIESGGAVGKGGEGWEAQRRINDTVMHETGGRSDAMSPSSELERGSIGDRASRATASPSRNELIRAPAASSEAGGDDDSESSMTGRDRLVKSMGEHVRVWRCRLVPPPHPYFDPFARLFRPPAYLLKVAAIVAAFEAGITKRKGICAEGSSLTGREPSCAEAESHDLAKECIAQSDDGNHVDRGDLRGPQSSPIPSIDGFLAMLERTGCVSDAEPSTDIAPAPCEAQAPPPDAFKLDDGIALVAVLTDSEASRASTATKRVDVERPEGWEELSTPVDLEDARGLRKTLASTTVEPMDVGRPSGSDELIAPVTLRPLDVEPPCLKPLELKDARSLHEIVAATVTKSLDVESSSRPDELQNHIEVLDVEPAFFTPVDHDVSRGMETVAFTGSEPSDFGSPSVPGELLARIEVLDVESELLERSDLEDARSLQETVAPEVTKPIVEYPSRLDDLPAPIAFRPIDVGSASGREESLAATGSEFVELESPPSPVKIPPGPEVAVALGGAEPKDVESPQGPQRLSETIAAHPMELEIPHAPEEFVEPAAAECTEVDYPPHEAAPLLEVTDVGKSRSRIAGEQLDGEVSAIASRGRAYQRSCSPKRSSWRVLLGYFPDDFTVKPRREVNPPYKALYSERPLLDTDIMEVAYPISVDAASPKTAPPANRVDASREGIATSVIPSKRPSLTVKSTWHAAKYQRSSTPELADAAELAESVLRTPSRAMPAMPYPSPTTPTMSLQEQRIRWPATPPSPSSDPSARESL</sequence>
<name>A0A4P9WEG1_9FUNG</name>
<accession>A0A4P9WEG1</accession>
<evidence type="ECO:0000256" key="1">
    <source>
        <dbReference type="SAM" id="MobiDB-lite"/>
    </source>
</evidence>
<evidence type="ECO:0000313" key="2">
    <source>
        <dbReference type="EMBL" id="RKO90782.1"/>
    </source>
</evidence>
<gene>
    <name evidence="2" type="ORF">BDK51DRAFT_31058</name>
</gene>
<protein>
    <submittedName>
        <fullName evidence="2">Uncharacterized protein</fullName>
    </submittedName>
</protein>
<dbReference type="EMBL" id="KZ995384">
    <property type="protein sequence ID" value="RKO90782.1"/>
    <property type="molecule type" value="Genomic_DNA"/>
</dbReference>
<feature type="region of interest" description="Disordered" evidence="1">
    <location>
        <begin position="385"/>
        <end position="452"/>
    </location>
</feature>
<evidence type="ECO:0000313" key="3">
    <source>
        <dbReference type="Proteomes" id="UP000269721"/>
    </source>
</evidence>
<feature type="region of interest" description="Disordered" evidence="1">
    <location>
        <begin position="1263"/>
        <end position="1309"/>
    </location>
</feature>
<feature type="region of interest" description="Disordered" evidence="1">
    <location>
        <begin position="579"/>
        <end position="636"/>
    </location>
</feature>
<keyword evidence="3" id="KW-1185">Reference proteome</keyword>
<organism evidence="2 3">
    <name type="scientific">Blyttiomyces helicus</name>
    <dbReference type="NCBI Taxonomy" id="388810"/>
    <lineage>
        <taxon>Eukaryota</taxon>
        <taxon>Fungi</taxon>
        <taxon>Fungi incertae sedis</taxon>
        <taxon>Chytridiomycota</taxon>
        <taxon>Chytridiomycota incertae sedis</taxon>
        <taxon>Chytridiomycetes</taxon>
        <taxon>Chytridiomycetes incertae sedis</taxon>
        <taxon>Blyttiomyces</taxon>
    </lineage>
</organism>
<feature type="region of interest" description="Disordered" evidence="1">
    <location>
        <begin position="1202"/>
        <end position="1223"/>
    </location>
</feature>
<proteinExistence type="predicted"/>
<feature type="region of interest" description="Disordered" evidence="1">
    <location>
        <begin position="339"/>
        <end position="370"/>
    </location>
</feature>
<feature type="region of interest" description="Disordered" evidence="1">
    <location>
        <begin position="41"/>
        <end position="126"/>
    </location>
</feature>
<reference evidence="3" key="1">
    <citation type="journal article" date="2018" name="Nat. Microbiol.">
        <title>Leveraging single-cell genomics to expand the fungal tree of life.</title>
        <authorList>
            <person name="Ahrendt S.R."/>
            <person name="Quandt C.A."/>
            <person name="Ciobanu D."/>
            <person name="Clum A."/>
            <person name="Salamov A."/>
            <person name="Andreopoulos B."/>
            <person name="Cheng J.F."/>
            <person name="Woyke T."/>
            <person name="Pelin A."/>
            <person name="Henrissat B."/>
            <person name="Reynolds N.K."/>
            <person name="Benny G.L."/>
            <person name="Smith M.E."/>
            <person name="James T.Y."/>
            <person name="Grigoriev I.V."/>
        </authorList>
    </citation>
    <scope>NUCLEOTIDE SEQUENCE [LARGE SCALE GENOMIC DNA]</scope>
</reference>
<dbReference type="Proteomes" id="UP000269721">
    <property type="component" value="Unassembled WGS sequence"/>
</dbReference>
<feature type="compositionally biased region" description="Basic and acidic residues" evidence="1">
    <location>
        <begin position="593"/>
        <end position="604"/>
    </location>
</feature>